<dbReference type="GO" id="GO:0046872">
    <property type="term" value="F:metal ion binding"/>
    <property type="evidence" value="ECO:0007669"/>
    <property type="project" value="UniProtKB-KW"/>
</dbReference>
<dbReference type="InterPro" id="IPR045032">
    <property type="entry name" value="PEL"/>
</dbReference>
<keyword evidence="6" id="KW-0964">Secreted</keyword>
<evidence type="ECO:0000256" key="6">
    <source>
        <dbReference type="ARBA" id="ARBA00022512"/>
    </source>
</evidence>
<keyword evidence="7 12" id="KW-0479">Metal-binding</keyword>
<dbReference type="InterPro" id="IPR011050">
    <property type="entry name" value="Pectin_lyase_fold/virulence"/>
</dbReference>
<evidence type="ECO:0000256" key="5">
    <source>
        <dbReference type="ARBA" id="ARBA00012272"/>
    </source>
</evidence>
<dbReference type="Proteomes" id="UP001359559">
    <property type="component" value="Unassembled WGS sequence"/>
</dbReference>
<comment type="pathway">
    <text evidence="3 12">Glycan metabolism; pectin degradation; 2-dehydro-3-deoxy-D-gluconate from pectin: step 2/5.</text>
</comment>
<evidence type="ECO:0000256" key="1">
    <source>
        <dbReference type="ARBA" id="ARBA00000695"/>
    </source>
</evidence>
<evidence type="ECO:0000256" key="4">
    <source>
        <dbReference type="ARBA" id="ARBA00010980"/>
    </source>
</evidence>
<dbReference type="PANTHER" id="PTHR31683:SF184">
    <property type="entry name" value="PECTATE LYASE"/>
    <property type="match status" value="1"/>
</dbReference>
<evidence type="ECO:0000256" key="8">
    <source>
        <dbReference type="ARBA" id="ARBA00022729"/>
    </source>
</evidence>
<dbReference type="Pfam" id="PF04431">
    <property type="entry name" value="Pec_lyase_N"/>
    <property type="match status" value="1"/>
</dbReference>
<evidence type="ECO:0000256" key="11">
    <source>
        <dbReference type="ARBA" id="ARBA00023239"/>
    </source>
</evidence>
<accession>A0AAN9JAQ9</accession>
<proteinExistence type="inferred from homology"/>
<evidence type="ECO:0000313" key="14">
    <source>
        <dbReference type="EMBL" id="KAK7295328.1"/>
    </source>
</evidence>
<dbReference type="InterPro" id="IPR012334">
    <property type="entry name" value="Pectin_lyas_fold"/>
</dbReference>
<dbReference type="AlphaFoldDB" id="A0AAN9JAQ9"/>
<evidence type="ECO:0000256" key="10">
    <source>
        <dbReference type="ARBA" id="ARBA00023180"/>
    </source>
</evidence>
<keyword evidence="15" id="KW-1185">Reference proteome</keyword>
<feature type="signal peptide" evidence="12">
    <location>
        <begin position="1"/>
        <end position="21"/>
    </location>
</feature>
<feature type="chain" id="PRO_5042669722" description="Pectate lyase" evidence="12">
    <location>
        <begin position="22"/>
        <end position="439"/>
    </location>
</feature>
<evidence type="ECO:0000256" key="7">
    <source>
        <dbReference type="ARBA" id="ARBA00022723"/>
    </source>
</evidence>
<evidence type="ECO:0000256" key="9">
    <source>
        <dbReference type="ARBA" id="ARBA00022837"/>
    </source>
</evidence>
<sequence>MERITFTFLAVLAITIPCLEAGIGLFDDYLKEQADQAHKIAMESFVPNPENVTSELNLDVNLSMMAAEKTSNSTRRGLKQRYQGQCLATNPIDSCWRCRKNWAKDRFRLAQCSKGFGRRAVGGLGGPIYVVTDPSDDDMVNPKPGTLRYGVVQQGPLWITFKHDMVIRLKQELLVSSNKTIDGRGANVLIKEGAGITLQYVNNVIIHGIRIKKIVSKDGGMIRDGPDHVSFRTRSDGDAISIFASSNIWIDHISLSDAEDGLVDAIYGSTAITISNCHLTKHNDVMLFGASDQHTMDKIMQITVAFNHFGRGLVQRMPRCRFGFVHVLNNDYTQWMMYAIGGSAAPTILSQGNRFNAPNNDAAKEITHRINASPEEWSKWQWKSENDEFNNGAKFVESGPPIDGGIFKKGFMMTPRPGHQANRLTRFSGALSCKVRVPC</sequence>
<evidence type="ECO:0000313" key="15">
    <source>
        <dbReference type="Proteomes" id="UP001359559"/>
    </source>
</evidence>
<comment type="cofactor">
    <cofactor evidence="12">
        <name>Ca(2+)</name>
        <dbReference type="ChEBI" id="CHEBI:29108"/>
    </cofactor>
    <text evidence="12">Binds 1 Ca(2+) ion. Required for its activity.</text>
</comment>
<keyword evidence="10" id="KW-0325">Glycoprotein</keyword>
<keyword evidence="6" id="KW-0134">Cell wall</keyword>
<dbReference type="InterPro" id="IPR007524">
    <property type="entry name" value="Pec_lyase_N"/>
</dbReference>
<evidence type="ECO:0000256" key="12">
    <source>
        <dbReference type="RuleBase" id="RU361123"/>
    </source>
</evidence>
<evidence type="ECO:0000256" key="2">
    <source>
        <dbReference type="ARBA" id="ARBA00004191"/>
    </source>
</evidence>
<dbReference type="EC" id="4.2.2.2" evidence="5 12"/>
<reference evidence="14 15" key="1">
    <citation type="submission" date="2024-01" db="EMBL/GenBank/DDBJ databases">
        <title>The genomes of 5 underutilized Papilionoideae crops provide insights into root nodulation and disease resistance.</title>
        <authorList>
            <person name="Yuan L."/>
        </authorList>
    </citation>
    <scope>NUCLEOTIDE SEQUENCE [LARGE SCALE GENOMIC DNA]</scope>
    <source>
        <strain evidence="14">LY-2023</strain>
        <tissue evidence="14">Leaf</tissue>
    </source>
</reference>
<dbReference type="GO" id="GO:0030570">
    <property type="term" value="F:pectate lyase activity"/>
    <property type="evidence" value="ECO:0007669"/>
    <property type="project" value="UniProtKB-EC"/>
</dbReference>
<comment type="catalytic activity">
    <reaction evidence="1 12">
        <text>Eliminative cleavage of (1-&gt;4)-alpha-D-galacturonan to give oligosaccharides with 4-deoxy-alpha-D-galact-4-enuronosyl groups at their non-reducing ends.</text>
        <dbReference type="EC" id="4.2.2.2"/>
    </reaction>
</comment>
<organism evidence="14 15">
    <name type="scientific">Clitoria ternatea</name>
    <name type="common">Butterfly pea</name>
    <dbReference type="NCBI Taxonomy" id="43366"/>
    <lineage>
        <taxon>Eukaryota</taxon>
        <taxon>Viridiplantae</taxon>
        <taxon>Streptophyta</taxon>
        <taxon>Embryophyta</taxon>
        <taxon>Tracheophyta</taxon>
        <taxon>Spermatophyta</taxon>
        <taxon>Magnoliopsida</taxon>
        <taxon>eudicotyledons</taxon>
        <taxon>Gunneridae</taxon>
        <taxon>Pentapetalae</taxon>
        <taxon>rosids</taxon>
        <taxon>fabids</taxon>
        <taxon>Fabales</taxon>
        <taxon>Fabaceae</taxon>
        <taxon>Papilionoideae</taxon>
        <taxon>50 kb inversion clade</taxon>
        <taxon>NPAAA clade</taxon>
        <taxon>indigoferoid/millettioid clade</taxon>
        <taxon>Phaseoleae</taxon>
        <taxon>Clitoria</taxon>
    </lineage>
</organism>
<dbReference type="EMBL" id="JAYKXN010000004">
    <property type="protein sequence ID" value="KAK7295328.1"/>
    <property type="molecule type" value="Genomic_DNA"/>
</dbReference>
<comment type="similarity">
    <text evidence="4 12">Belongs to the polysaccharide lyase 1 family.</text>
</comment>
<dbReference type="InterPro" id="IPR002022">
    <property type="entry name" value="Pec_lyase"/>
</dbReference>
<dbReference type="SMART" id="SM00656">
    <property type="entry name" value="Amb_all"/>
    <property type="match status" value="1"/>
</dbReference>
<keyword evidence="8 12" id="KW-0732">Signal</keyword>
<name>A0AAN9JAQ9_CLITE</name>
<dbReference type="PRINTS" id="PR00807">
    <property type="entry name" value="AMBALLERGEN"/>
</dbReference>
<dbReference type="PANTHER" id="PTHR31683">
    <property type="entry name" value="PECTATE LYASE 18-RELATED"/>
    <property type="match status" value="1"/>
</dbReference>
<dbReference type="Gene3D" id="2.160.20.10">
    <property type="entry name" value="Single-stranded right-handed beta-helix, Pectin lyase-like"/>
    <property type="match status" value="1"/>
</dbReference>
<comment type="caution">
    <text evidence="14">The sequence shown here is derived from an EMBL/GenBank/DDBJ whole genome shotgun (WGS) entry which is preliminary data.</text>
</comment>
<evidence type="ECO:0000256" key="3">
    <source>
        <dbReference type="ARBA" id="ARBA00005220"/>
    </source>
</evidence>
<keyword evidence="11 12" id="KW-0456">Lyase</keyword>
<dbReference type="InterPro" id="IPR018082">
    <property type="entry name" value="AmbAllergen"/>
</dbReference>
<gene>
    <name evidence="14" type="ORF">RJT34_18234</name>
</gene>
<evidence type="ECO:0000259" key="13">
    <source>
        <dbReference type="SMART" id="SM00656"/>
    </source>
</evidence>
<keyword evidence="9 12" id="KW-0106">Calcium</keyword>
<comment type="subcellular location">
    <subcellularLocation>
        <location evidence="2">Secreted</location>
        <location evidence="2">Cell wall</location>
    </subcellularLocation>
</comment>
<protein>
    <recommendedName>
        <fullName evidence="5 12">Pectate lyase</fullName>
        <ecNumber evidence="5 12">4.2.2.2</ecNumber>
    </recommendedName>
</protein>
<dbReference type="Pfam" id="PF00544">
    <property type="entry name" value="Pectate_lyase_4"/>
    <property type="match status" value="1"/>
</dbReference>
<feature type="domain" description="Pectate lyase" evidence="13">
    <location>
        <begin position="164"/>
        <end position="361"/>
    </location>
</feature>
<dbReference type="SUPFAM" id="SSF51126">
    <property type="entry name" value="Pectin lyase-like"/>
    <property type="match status" value="1"/>
</dbReference>